<keyword evidence="3" id="KW-0812">Transmembrane</keyword>
<accession>A0AAN6WZ63</accession>
<feature type="compositionally biased region" description="Basic and acidic residues" evidence="2">
    <location>
        <begin position="586"/>
        <end position="599"/>
    </location>
</feature>
<keyword evidence="4" id="KW-0732">Signal</keyword>
<dbReference type="PANTHER" id="PTHR11567">
    <property type="entry name" value="ACID PHOSPHATASE-RELATED"/>
    <property type="match status" value="1"/>
</dbReference>
<evidence type="ECO:0000256" key="1">
    <source>
        <dbReference type="ARBA" id="ARBA00005375"/>
    </source>
</evidence>
<feature type="region of interest" description="Disordered" evidence="2">
    <location>
        <begin position="586"/>
        <end position="615"/>
    </location>
</feature>
<dbReference type="AlphaFoldDB" id="A0AAN6WZ63"/>
<name>A0AAN6WZ63_9PEZI</name>
<reference evidence="5" key="1">
    <citation type="journal article" date="2023" name="Mol. Phylogenet. Evol.">
        <title>Genome-scale phylogeny and comparative genomics of the fungal order Sordariales.</title>
        <authorList>
            <person name="Hensen N."/>
            <person name="Bonometti L."/>
            <person name="Westerberg I."/>
            <person name="Brannstrom I.O."/>
            <person name="Guillou S."/>
            <person name="Cros-Aarteil S."/>
            <person name="Calhoun S."/>
            <person name="Haridas S."/>
            <person name="Kuo A."/>
            <person name="Mondo S."/>
            <person name="Pangilinan J."/>
            <person name="Riley R."/>
            <person name="LaButti K."/>
            <person name="Andreopoulos B."/>
            <person name="Lipzen A."/>
            <person name="Chen C."/>
            <person name="Yan M."/>
            <person name="Daum C."/>
            <person name="Ng V."/>
            <person name="Clum A."/>
            <person name="Steindorff A."/>
            <person name="Ohm R.A."/>
            <person name="Martin F."/>
            <person name="Silar P."/>
            <person name="Natvig D.O."/>
            <person name="Lalanne C."/>
            <person name="Gautier V."/>
            <person name="Ament-Velasquez S.L."/>
            <person name="Kruys A."/>
            <person name="Hutchinson M.I."/>
            <person name="Powell A.J."/>
            <person name="Barry K."/>
            <person name="Miller A.N."/>
            <person name="Grigoriev I.V."/>
            <person name="Debuchy R."/>
            <person name="Gladieux P."/>
            <person name="Hiltunen Thoren M."/>
            <person name="Johannesson H."/>
        </authorList>
    </citation>
    <scope>NUCLEOTIDE SEQUENCE</scope>
    <source>
        <strain evidence="5">PSN309</strain>
    </source>
</reference>
<keyword evidence="6" id="KW-1185">Reference proteome</keyword>
<evidence type="ECO:0000256" key="4">
    <source>
        <dbReference type="SAM" id="SignalP"/>
    </source>
</evidence>
<dbReference type="InterPro" id="IPR000560">
    <property type="entry name" value="His_Pase_clade-2"/>
</dbReference>
<comment type="caution">
    <text evidence="5">The sequence shown here is derived from an EMBL/GenBank/DDBJ whole genome shotgun (WGS) entry which is preliminary data.</text>
</comment>
<dbReference type="PANTHER" id="PTHR11567:SF127">
    <property type="entry name" value="HISTIDINE ACID PHOSPHATASE"/>
    <property type="match status" value="1"/>
</dbReference>
<feature type="region of interest" description="Disordered" evidence="2">
    <location>
        <begin position="535"/>
        <end position="562"/>
    </location>
</feature>
<dbReference type="InterPro" id="IPR050645">
    <property type="entry name" value="Histidine_acid_phosphatase"/>
</dbReference>
<dbReference type="EMBL" id="MU864367">
    <property type="protein sequence ID" value="KAK4190321.1"/>
    <property type="molecule type" value="Genomic_DNA"/>
</dbReference>
<dbReference type="GO" id="GO:0016791">
    <property type="term" value="F:phosphatase activity"/>
    <property type="evidence" value="ECO:0007669"/>
    <property type="project" value="TreeGrafter"/>
</dbReference>
<evidence type="ECO:0000256" key="2">
    <source>
        <dbReference type="SAM" id="MobiDB-lite"/>
    </source>
</evidence>
<protein>
    <submittedName>
        <fullName evidence="5">Histidine phosphatase superfamily</fullName>
    </submittedName>
</protein>
<keyword evidence="3" id="KW-0472">Membrane</keyword>
<keyword evidence="3" id="KW-1133">Transmembrane helix</keyword>
<dbReference type="Proteomes" id="UP001302126">
    <property type="component" value="Unassembled WGS sequence"/>
</dbReference>
<dbReference type="Pfam" id="PF00328">
    <property type="entry name" value="His_Phos_2"/>
    <property type="match status" value="1"/>
</dbReference>
<feature type="transmembrane region" description="Helical" evidence="3">
    <location>
        <begin position="459"/>
        <end position="483"/>
    </location>
</feature>
<dbReference type="SUPFAM" id="SSF53254">
    <property type="entry name" value="Phosphoglycerate mutase-like"/>
    <property type="match status" value="1"/>
</dbReference>
<organism evidence="5 6">
    <name type="scientific">Podospora australis</name>
    <dbReference type="NCBI Taxonomy" id="1536484"/>
    <lineage>
        <taxon>Eukaryota</taxon>
        <taxon>Fungi</taxon>
        <taxon>Dikarya</taxon>
        <taxon>Ascomycota</taxon>
        <taxon>Pezizomycotina</taxon>
        <taxon>Sordariomycetes</taxon>
        <taxon>Sordariomycetidae</taxon>
        <taxon>Sordariales</taxon>
        <taxon>Podosporaceae</taxon>
        <taxon>Podospora</taxon>
    </lineage>
</organism>
<proteinExistence type="inferred from homology"/>
<sequence>MASLAAVVVALLVSGSVAQNEQIERVWSSVAWVLYGDRTPIALSTSPVLTPLGAYQLMSQGSLLRDRYLAESLGTAEGDEDAPIVGIDRNVINNAQISIVSTTDSYTIASAQALFQGLYPPVTQGFTNATGGQEAARLANGTLMNYPLDGYQYPAIKTVSRALDPDSIWIAGDAHCSKHITSLLNYSSDVWVSQNYQNNMGFYQNLWPRIFDGIFSKDKANFYNAYNLYDYASYRWNHDAPTRSLITADELDRLRQLASTDQRNRHANLSVSGAEGGDMIRAISGRTLAGKVLALFFQNVRTQGNQKKLNFAFSSFEPFVSFFALSRLTSGASKQLFTPLPHPGATMLFELFSRSDVDDNAYPMIDDLYVRFLYRNSTDPAAKLRVYSLFNTGPNFPEIKFSEFIRYMEGISIDTISEWCNTCDAAVSFCAVSGSLGNNGNGNDPNNKNYWRNSPLSPAAAGAVGAAVTAAVAGLVVLAAMLFGGMRFRRHEKGSARNSSLGGFKGAEKMGDDADVEFAKSGVRHERAGSWELRDGKTTKTGTGVGPADVGTPRPISQESGITGVGAKVDEAGSGQGGAGAVRVEARDLTHPERKRWDDDAISEYGAPPVKPAEF</sequence>
<gene>
    <name evidence="5" type="ORF">QBC35DRAFT_89222</name>
</gene>
<feature type="signal peptide" evidence="4">
    <location>
        <begin position="1"/>
        <end position="18"/>
    </location>
</feature>
<reference evidence="5" key="2">
    <citation type="submission" date="2023-05" db="EMBL/GenBank/DDBJ databases">
        <authorList>
            <consortium name="Lawrence Berkeley National Laboratory"/>
            <person name="Steindorff A."/>
            <person name="Hensen N."/>
            <person name="Bonometti L."/>
            <person name="Westerberg I."/>
            <person name="Brannstrom I.O."/>
            <person name="Guillou S."/>
            <person name="Cros-Aarteil S."/>
            <person name="Calhoun S."/>
            <person name="Haridas S."/>
            <person name="Kuo A."/>
            <person name="Mondo S."/>
            <person name="Pangilinan J."/>
            <person name="Riley R."/>
            <person name="Labutti K."/>
            <person name="Andreopoulos B."/>
            <person name="Lipzen A."/>
            <person name="Chen C."/>
            <person name="Yanf M."/>
            <person name="Daum C."/>
            <person name="Ng V."/>
            <person name="Clum A."/>
            <person name="Ohm R."/>
            <person name="Martin F."/>
            <person name="Silar P."/>
            <person name="Natvig D."/>
            <person name="Lalanne C."/>
            <person name="Gautier V."/>
            <person name="Ament-Velasquez S.L."/>
            <person name="Kruys A."/>
            <person name="Hutchinson M.I."/>
            <person name="Powell A.J."/>
            <person name="Barry K."/>
            <person name="Miller A.N."/>
            <person name="Grigoriev I.V."/>
            <person name="Debuchy R."/>
            <person name="Gladieux P."/>
            <person name="Thoren M.H."/>
            <person name="Johannesson H."/>
        </authorList>
    </citation>
    <scope>NUCLEOTIDE SEQUENCE</scope>
    <source>
        <strain evidence="5">PSN309</strain>
    </source>
</reference>
<evidence type="ECO:0000313" key="6">
    <source>
        <dbReference type="Proteomes" id="UP001302126"/>
    </source>
</evidence>
<comment type="similarity">
    <text evidence="1">Belongs to the histidine acid phosphatase family.</text>
</comment>
<dbReference type="Gene3D" id="3.40.50.1240">
    <property type="entry name" value="Phosphoglycerate mutase-like"/>
    <property type="match status" value="1"/>
</dbReference>
<dbReference type="InterPro" id="IPR029033">
    <property type="entry name" value="His_PPase_superfam"/>
</dbReference>
<evidence type="ECO:0000256" key="3">
    <source>
        <dbReference type="SAM" id="Phobius"/>
    </source>
</evidence>
<evidence type="ECO:0000313" key="5">
    <source>
        <dbReference type="EMBL" id="KAK4190321.1"/>
    </source>
</evidence>
<feature type="chain" id="PRO_5042922694" evidence="4">
    <location>
        <begin position="19"/>
        <end position="615"/>
    </location>
</feature>